<name>A0AA48M2H9_9ZZZZ</name>
<evidence type="ECO:0000259" key="15">
    <source>
        <dbReference type="PROSITE" id="PS50929"/>
    </source>
</evidence>
<evidence type="ECO:0000256" key="9">
    <source>
        <dbReference type="ARBA" id="ARBA00022967"/>
    </source>
</evidence>
<feature type="region of interest" description="Disordered" evidence="12">
    <location>
        <begin position="586"/>
        <end position="606"/>
    </location>
</feature>
<proteinExistence type="predicted"/>
<dbReference type="InterPro" id="IPR011527">
    <property type="entry name" value="ABC1_TM_dom"/>
</dbReference>
<evidence type="ECO:0000256" key="1">
    <source>
        <dbReference type="ARBA" id="ARBA00004651"/>
    </source>
</evidence>
<evidence type="ECO:0000256" key="7">
    <source>
        <dbReference type="ARBA" id="ARBA00022741"/>
    </source>
</evidence>
<dbReference type="CDD" id="cd18562">
    <property type="entry name" value="ABC_6TM_NdvA_beta-glucan_exporter_like"/>
    <property type="match status" value="1"/>
</dbReference>
<comment type="subcellular location">
    <subcellularLocation>
        <location evidence="1">Cell membrane</location>
        <topology evidence="1">Multi-pass membrane protein</topology>
    </subcellularLocation>
</comment>
<dbReference type="SUPFAM" id="SSF90123">
    <property type="entry name" value="ABC transporter transmembrane region"/>
    <property type="match status" value="1"/>
</dbReference>
<dbReference type="Gene3D" id="1.20.1560.10">
    <property type="entry name" value="ABC transporter type 1, transmembrane domain"/>
    <property type="match status" value="1"/>
</dbReference>
<dbReference type="AlphaFoldDB" id="A0AA48M2H9"/>
<protein>
    <submittedName>
        <fullName evidence="16">Beta-(1--&gt;2)glucan export ATP-binding/permease protein NdvA</fullName>
    </submittedName>
</protein>
<dbReference type="InterPro" id="IPR005896">
    <property type="entry name" value="NdvA"/>
</dbReference>
<feature type="transmembrane region" description="Helical" evidence="13">
    <location>
        <begin position="247"/>
        <end position="273"/>
    </location>
</feature>
<dbReference type="PANTHER" id="PTHR43394">
    <property type="entry name" value="ATP-DEPENDENT PERMEASE MDL1, MITOCHONDRIAL"/>
    <property type="match status" value="1"/>
</dbReference>
<organism evidence="16">
    <name type="scientific">freshwater sediment metagenome</name>
    <dbReference type="NCBI Taxonomy" id="556182"/>
    <lineage>
        <taxon>unclassified sequences</taxon>
        <taxon>metagenomes</taxon>
        <taxon>ecological metagenomes</taxon>
    </lineage>
</organism>
<dbReference type="NCBIfam" id="NF010178">
    <property type="entry name" value="PRK13657.1"/>
    <property type="match status" value="1"/>
</dbReference>
<feature type="domain" description="ABC transmembrane type-1" evidence="15">
    <location>
        <begin position="22"/>
        <end position="310"/>
    </location>
</feature>
<dbReference type="GO" id="GO:0005886">
    <property type="term" value="C:plasma membrane"/>
    <property type="evidence" value="ECO:0007669"/>
    <property type="project" value="UniProtKB-SubCell"/>
</dbReference>
<dbReference type="NCBIfam" id="TIGR01192">
    <property type="entry name" value="chvA"/>
    <property type="match status" value="1"/>
</dbReference>
<dbReference type="PANTHER" id="PTHR43394:SF1">
    <property type="entry name" value="ATP-BINDING CASSETTE SUB-FAMILY B MEMBER 10, MITOCHONDRIAL"/>
    <property type="match status" value="1"/>
</dbReference>
<evidence type="ECO:0000256" key="8">
    <source>
        <dbReference type="ARBA" id="ARBA00022840"/>
    </source>
</evidence>
<dbReference type="Gene3D" id="3.40.50.300">
    <property type="entry name" value="P-loop containing nucleotide triphosphate hydrolases"/>
    <property type="match status" value="1"/>
</dbReference>
<feature type="transmembrane region" description="Helical" evidence="13">
    <location>
        <begin position="136"/>
        <end position="159"/>
    </location>
</feature>
<keyword evidence="4" id="KW-0997">Cell inner membrane</keyword>
<evidence type="ECO:0000256" key="3">
    <source>
        <dbReference type="ARBA" id="ARBA00022475"/>
    </source>
</evidence>
<feature type="transmembrane region" description="Helical" evidence="13">
    <location>
        <begin position="165"/>
        <end position="186"/>
    </location>
</feature>
<dbReference type="InterPro" id="IPR017871">
    <property type="entry name" value="ABC_transporter-like_CS"/>
</dbReference>
<dbReference type="GO" id="GO:0005524">
    <property type="term" value="F:ATP binding"/>
    <property type="evidence" value="ECO:0007669"/>
    <property type="project" value="UniProtKB-KW"/>
</dbReference>
<evidence type="ECO:0000256" key="6">
    <source>
        <dbReference type="ARBA" id="ARBA00022692"/>
    </source>
</evidence>
<dbReference type="Pfam" id="PF00005">
    <property type="entry name" value="ABC_tran"/>
    <property type="match status" value="1"/>
</dbReference>
<dbReference type="InterPro" id="IPR003593">
    <property type="entry name" value="AAA+_ATPase"/>
</dbReference>
<keyword evidence="10 13" id="KW-1133">Transmembrane helix</keyword>
<dbReference type="SMART" id="SM00382">
    <property type="entry name" value="AAA"/>
    <property type="match status" value="1"/>
</dbReference>
<accession>A0AA48M2H9</accession>
<dbReference type="PROSITE" id="PS00211">
    <property type="entry name" value="ABC_TRANSPORTER_1"/>
    <property type="match status" value="1"/>
</dbReference>
<keyword evidence="2" id="KW-0813">Transport</keyword>
<evidence type="ECO:0000256" key="4">
    <source>
        <dbReference type="ARBA" id="ARBA00022519"/>
    </source>
</evidence>
<keyword evidence="11 13" id="KW-0472">Membrane</keyword>
<dbReference type="InterPro" id="IPR036640">
    <property type="entry name" value="ABC1_TM_sf"/>
</dbReference>
<dbReference type="GO" id="GO:0015421">
    <property type="term" value="F:ABC-type oligopeptide transporter activity"/>
    <property type="evidence" value="ECO:0007669"/>
    <property type="project" value="TreeGrafter"/>
</dbReference>
<dbReference type="Pfam" id="PF00664">
    <property type="entry name" value="ABC_membrane"/>
    <property type="match status" value="1"/>
</dbReference>
<keyword evidence="6 13" id="KW-0812">Transmembrane</keyword>
<reference evidence="16" key="1">
    <citation type="submission" date="2023-07" db="EMBL/GenBank/DDBJ databases">
        <authorList>
            <person name="Pelsma A.J. K."/>
        </authorList>
    </citation>
    <scope>NUCLEOTIDE SEQUENCE</scope>
</reference>
<sequence length="606" mass="66005">MSVLKIYLRVLGLLRPQSRLALILVGANLSLAIAQFAEPLLFGRIIDRMTQAQAPGHTLTWSDLLPLLSAWAGFGLFSIGGAILVGLNADRLAHRRRLAVVSEYFEHVLNLPLTYHSNAHSGRLLKTMLDGSSAMFSLWLSFFRENCASFVALFVLLPMTMFVNWRLGGLLVICVALFYFSTSFVLRRTETLQGEVERHSSSLAEHASDALGNIPVVQSFTRVESETLALRRIVEDLLAAQMPVLSWWALVAVASRASATLTILSIFMLGTWLHLHGMASIGEIVTFTNFATMLIGRLEQVVGFVNVLFQQAAKIAEFFQVLDTQPAVADRPGARDAGRLAGGVAFENVTYSYDGRRKAVKNVSFTARPGETIALVGSTGSGKSTTLGLLHRVFDPDEGAVKIDGVDIRDFTLLSLRRNIGVVFQEPMLFARSIEENLRIGNPDATDADIERALELAQASDFVSRQSDGRRTRVGERGRSLSGGERQRLSIARALLKDPPILVFDEATSALDATTERQIQKALDAATRGRTTFVIAHRLATVRNADHILVFDQGEIVESGSFESLVAKGGRFATLASAQFMTEPTQSAAGGLEGVHEPTAPQARAG</sequence>
<evidence type="ECO:0000256" key="13">
    <source>
        <dbReference type="SAM" id="Phobius"/>
    </source>
</evidence>
<evidence type="ECO:0000313" key="16">
    <source>
        <dbReference type="EMBL" id="CAJ0880204.1"/>
    </source>
</evidence>
<dbReference type="SUPFAM" id="SSF52540">
    <property type="entry name" value="P-loop containing nucleoside triphosphate hydrolases"/>
    <property type="match status" value="1"/>
</dbReference>
<dbReference type="EMBL" id="OY288114">
    <property type="protein sequence ID" value="CAJ0880204.1"/>
    <property type="molecule type" value="Genomic_DNA"/>
</dbReference>
<keyword evidence="5" id="KW-0762">Sugar transport</keyword>
<dbReference type="PROSITE" id="PS50893">
    <property type="entry name" value="ABC_TRANSPORTER_2"/>
    <property type="match status" value="1"/>
</dbReference>
<evidence type="ECO:0000256" key="10">
    <source>
        <dbReference type="ARBA" id="ARBA00022989"/>
    </source>
</evidence>
<dbReference type="PROSITE" id="PS50929">
    <property type="entry name" value="ABC_TM1F"/>
    <property type="match status" value="1"/>
</dbReference>
<evidence type="ECO:0000256" key="2">
    <source>
        <dbReference type="ARBA" id="ARBA00022448"/>
    </source>
</evidence>
<keyword evidence="8 16" id="KW-0067">ATP-binding</keyword>
<keyword evidence="7" id="KW-0547">Nucleotide-binding</keyword>
<feature type="domain" description="ABC transporter" evidence="14">
    <location>
        <begin position="344"/>
        <end position="578"/>
    </location>
</feature>
<dbReference type="InterPro" id="IPR027417">
    <property type="entry name" value="P-loop_NTPase"/>
</dbReference>
<evidence type="ECO:0000256" key="11">
    <source>
        <dbReference type="ARBA" id="ARBA00023136"/>
    </source>
</evidence>
<dbReference type="FunFam" id="3.40.50.300:FF:000221">
    <property type="entry name" value="Multidrug ABC transporter ATP-binding protein"/>
    <property type="match status" value="1"/>
</dbReference>
<evidence type="ECO:0000256" key="5">
    <source>
        <dbReference type="ARBA" id="ARBA00022597"/>
    </source>
</evidence>
<gene>
    <name evidence="16" type="primary">ndvA</name>
    <name evidence="16" type="ORF">AMST5_03133</name>
</gene>
<keyword evidence="3" id="KW-1003">Cell membrane</keyword>
<keyword evidence="9" id="KW-1278">Translocase</keyword>
<dbReference type="InterPro" id="IPR003439">
    <property type="entry name" value="ABC_transporter-like_ATP-bd"/>
</dbReference>
<evidence type="ECO:0000259" key="14">
    <source>
        <dbReference type="PROSITE" id="PS50893"/>
    </source>
</evidence>
<dbReference type="GO" id="GO:0016887">
    <property type="term" value="F:ATP hydrolysis activity"/>
    <property type="evidence" value="ECO:0007669"/>
    <property type="project" value="InterPro"/>
</dbReference>
<feature type="transmembrane region" description="Helical" evidence="13">
    <location>
        <begin position="20"/>
        <end position="37"/>
    </location>
</feature>
<evidence type="ECO:0000256" key="12">
    <source>
        <dbReference type="SAM" id="MobiDB-lite"/>
    </source>
</evidence>
<dbReference type="InterPro" id="IPR039421">
    <property type="entry name" value="Type_1_exporter"/>
</dbReference>
<dbReference type="GO" id="GO:0015441">
    <property type="term" value="F:ABC-type beta-glucan transporter activity"/>
    <property type="evidence" value="ECO:0007669"/>
    <property type="project" value="InterPro"/>
</dbReference>
<feature type="transmembrane region" description="Helical" evidence="13">
    <location>
        <begin position="68"/>
        <end position="87"/>
    </location>
</feature>